<dbReference type="Proteomes" id="UP000585474">
    <property type="component" value="Unassembled WGS sequence"/>
</dbReference>
<dbReference type="AlphaFoldDB" id="A0A7J0FXL7"/>
<keyword evidence="2" id="KW-1185">Reference proteome</keyword>
<dbReference type="OrthoDB" id="1740536at2759"/>
<dbReference type="EMBL" id="BJWL01000016">
    <property type="protein sequence ID" value="GFZ03441.1"/>
    <property type="molecule type" value="Genomic_DNA"/>
</dbReference>
<name>A0A7J0FXL7_9ERIC</name>
<organism evidence="1 2">
    <name type="scientific">Actinidia rufa</name>
    <dbReference type="NCBI Taxonomy" id="165716"/>
    <lineage>
        <taxon>Eukaryota</taxon>
        <taxon>Viridiplantae</taxon>
        <taxon>Streptophyta</taxon>
        <taxon>Embryophyta</taxon>
        <taxon>Tracheophyta</taxon>
        <taxon>Spermatophyta</taxon>
        <taxon>Magnoliopsida</taxon>
        <taxon>eudicotyledons</taxon>
        <taxon>Gunneridae</taxon>
        <taxon>Pentapetalae</taxon>
        <taxon>asterids</taxon>
        <taxon>Ericales</taxon>
        <taxon>Actinidiaceae</taxon>
        <taxon>Actinidia</taxon>
    </lineage>
</organism>
<evidence type="ECO:0000313" key="2">
    <source>
        <dbReference type="Proteomes" id="UP000585474"/>
    </source>
</evidence>
<protein>
    <submittedName>
        <fullName evidence="1">Uncharacterized protein</fullName>
    </submittedName>
</protein>
<evidence type="ECO:0000313" key="1">
    <source>
        <dbReference type="EMBL" id="GFZ03441.1"/>
    </source>
</evidence>
<accession>A0A7J0FXL7</accession>
<gene>
    <name evidence="1" type="ORF">Acr_16g0000650</name>
</gene>
<proteinExistence type="predicted"/>
<reference evidence="1 2" key="1">
    <citation type="submission" date="2019-07" db="EMBL/GenBank/DDBJ databases">
        <title>De Novo Assembly of kiwifruit Actinidia rufa.</title>
        <authorList>
            <person name="Sugita-Konishi S."/>
            <person name="Sato K."/>
            <person name="Mori E."/>
            <person name="Abe Y."/>
            <person name="Kisaki G."/>
            <person name="Hamano K."/>
            <person name="Suezawa K."/>
            <person name="Otani M."/>
            <person name="Fukuda T."/>
            <person name="Manabe T."/>
            <person name="Gomi K."/>
            <person name="Tabuchi M."/>
            <person name="Akimitsu K."/>
            <person name="Kataoka I."/>
        </authorList>
    </citation>
    <scope>NUCLEOTIDE SEQUENCE [LARGE SCALE GENOMIC DNA]</scope>
    <source>
        <strain evidence="2">cv. Fuchu</strain>
    </source>
</reference>
<sequence>MEDPIDKVVVMAKVEGLRPGPLFDSLSKNVPETLSTLQSKADKYIATEKLAKAKRKRRERDDKRKEPDTRYLRKYVVDQRPPDSLERRYSDNRPTAGDIQVIHNGFGSGRYSISSRKRHAKRATRRAKEEIYNLPSPIAGTHLPITFTNDDLRGLHLPHDDALVISAAIANFNIWRKYYPPTWMDQVASDLGNGASPNHHLARFHCDGLPFIVQCDLRSLDTRRNKGNHLNLSFEMKFPTSIGIGEVKGDQKVARQCFISAMKAESPPKPSSQ</sequence>
<comment type="caution">
    <text evidence="1">The sequence shown here is derived from an EMBL/GenBank/DDBJ whole genome shotgun (WGS) entry which is preliminary data.</text>
</comment>